<evidence type="ECO:0000256" key="7">
    <source>
        <dbReference type="PIRSR" id="PIRSR601929-1"/>
    </source>
</evidence>
<feature type="binding site" evidence="8">
    <location>
        <position position="27"/>
    </location>
    <ligand>
        <name>Mn(2+)</name>
        <dbReference type="ChEBI" id="CHEBI:29035"/>
    </ligand>
</feature>
<evidence type="ECO:0000256" key="1">
    <source>
        <dbReference type="ARBA" id="ARBA00004271"/>
    </source>
</evidence>
<dbReference type="EMBL" id="PKPP01009665">
    <property type="protein sequence ID" value="PWA47748.1"/>
    <property type="molecule type" value="Genomic_DNA"/>
</dbReference>
<comment type="subcellular location">
    <subcellularLocation>
        <location evidence="1 9">Secreted</location>
        <location evidence="1 9">Extracellular space</location>
        <location evidence="1 9">Apoplast</location>
    </subcellularLocation>
</comment>
<proteinExistence type="inferred from homology"/>
<feature type="binding site" evidence="8">
    <location>
        <position position="25"/>
    </location>
    <ligand>
        <name>Mn(2+)</name>
        <dbReference type="ChEBI" id="CHEBI:29035"/>
    </ligand>
</feature>
<dbReference type="InterPro" id="IPR006045">
    <property type="entry name" value="Cupin_1"/>
</dbReference>
<dbReference type="STRING" id="35608.A0A2U1LFI0"/>
<gene>
    <name evidence="11" type="ORF">CTI12_AA336420</name>
</gene>
<feature type="binding site" evidence="8">
    <location>
        <position position="71"/>
    </location>
    <ligand>
        <name>Mn(2+)</name>
        <dbReference type="ChEBI" id="CHEBI:29035"/>
    </ligand>
</feature>
<name>A0A2U1LFI0_ARTAN</name>
<dbReference type="PRINTS" id="PR00325">
    <property type="entry name" value="GERMIN"/>
</dbReference>
<evidence type="ECO:0000256" key="9">
    <source>
        <dbReference type="RuleBase" id="RU366015"/>
    </source>
</evidence>
<sequence length="134" mass="14512">MARFPALNGQSAVLNFPPGSVNPTHTHPKASKLLLLVGGSLQVGFIDTTNKLFNQTLQTGDMFVFPKGLVHFQYNCDPKDNALAMSAFGSANEGTESFPNSVFNTIIDDEMLAKSFKTDFLTIQKIKTGLSGKI</sequence>
<evidence type="ECO:0000313" key="11">
    <source>
        <dbReference type="EMBL" id="PWA47748.1"/>
    </source>
</evidence>
<feature type="binding site" evidence="7">
    <location>
        <position position="22"/>
    </location>
    <ligand>
        <name>oxalate</name>
        <dbReference type="ChEBI" id="CHEBI:30623"/>
    </ligand>
</feature>
<dbReference type="OrthoDB" id="1546383at2759"/>
<accession>A0A2U1LFI0</accession>
<feature type="binding site" evidence="7">
    <location>
        <position position="27"/>
    </location>
    <ligand>
        <name>oxalate</name>
        <dbReference type="ChEBI" id="CHEBI:30623"/>
    </ligand>
</feature>
<dbReference type="CDD" id="cd02241">
    <property type="entry name" value="cupin_OxOx"/>
    <property type="match status" value="1"/>
</dbReference>
<organism evidence="11 12">
    <name type="scientific">Artemisia annua</name>
    <name type="common">Sweet wormwood</name>
    <dbReference type="NCBI Taxonomy" id="35608"/>
    <lineage>
        <taxon>Eukaryota</taxon>
        <taxon>Viridiplantae</taxon>
        <taxon>Streptophyta</taxon>
        <taxon>Embryophyta</taxon>
        <taxon>Tracheophyta</taxon>
        <taxon>Spermatophyta</taxon>
        <taxon>Magnoliopsida</taxon>
        <taxon>eudicotyledons</taxon>
        <taxon>Gunneridae</taxon>
        <taxon>Pentapetalae</taxon>
        <taxon>asterids</taxon>
        <taxon>campanulids</taxon>
        <taxon>Asterales</taxon>
        <taxon>Asteraceae</taxon>
        <taxon>Asteroideae</taxon>
        <taxon>Anthemideae</taxon>
        <taxon>Artemisiinae</taxon>
        <taxon>Artemisia</taxon>
    </lineage>
</organism>
<reference evidence="11 12" key="1">
    <citation type="journal article" date="2018" name="Mol. Plant">
        <title>The genome of Artemisia annua provides insight into the evolution of Asteraceae family and artemisinin biosynthesis.</title>
        <authorList>
            <person name="Shen Q."/>
            <person name="Zhang L."/>
            <person name="Liao Z."/>
            <person name="Wang S."/>
            <person name="Yan T."/>
            <person name="Shi P."/>
            <person name="Liu M."/>
            <person name="Fu X."/>
            <person name="Pan Q."/>
            <person name="Wang Y."/>
            <person name="Lv Z."/>
            <person name="Lu X."/>
            <person name="Zhang F."/>
            <person name="Jiang W."/>
            <person name="Ma Y."/>
            <person name="Chen M."/>
            <person name="Hao X."/>
            <person name="Li L."/>
            <person name="Tang Y."/>
            <person name="Lv G."/>
            <person name="Zhou Y."/>
            <person name="Sun X."/>
            <person name="Brodelius P.E."/>
            <person name="Rose J.K.C."/>
            <person name="Tang K."/>
        </authorList>
    </citation>
    <scope>NUCLEOTIDE SEQUENCE [LARGE SCALE GENOMIC DNA]</scope>
    <source>
        <strain evidence="12">cv. Huhao1</strain>
        <tissue evidence="11">Leaf</tissue>
    </source>
</reference>
<protein>
    <recommendedName>
        <fullName evidence="9">Germin-like protein</fullName>
    </recommendedName>
</protein>
<evidence type="ECO:0000256" key="8">
    <source>
        <dbReference type="PIRSR" id="PIRSR601929-2"/>
    </source>
</evidence>
<evidence type="ECO:0000256" key="2">
    <source>
        <dbReference type="ARBA" id="ARBA00007456"/>
    </source>
</evidence>
<keyword evidence="6 7" id="KW-0464">Manganese</keyword>
<evidence type="ECO:0000256" key="6">
    <source>
        <dbReference type="ARBA" id="ARBA00023211"/>
    </source>
</evidence>
<dbReference type="AlphaFoldDB" id="A0A2U1LFI0"/>
<dbReference type="Gene3D" id="2.60.120.10">
    <property type="entry name" value="Jelly Rolls"/>
    <property type="match status" value="1"/>
</dbReference>
<dbReference type="GO" id="GO:0048046">
    <property type="term" value="C:apoplast"/>
    <property type="evidence" value="ECO:0007669"/>
    <property type="project" value="UniProtKB-SubCell"/>
</dbReference>
<dbReference type="InterPro" id="IPR011051">
    <property type="entry name" value="RmlC_Cupin_sf"/>
</dbReference>
<keyword evidence="3 9" id="KW-0052">Apoplast</keyword>
<dbReference type="PANTHER" id="PTHR31238">
    <property type="entry name" value="GERMIN-LIKE PROTEIN SUBFAMILY 3 MEMBER 3"/>
    <property type="match status" value="1"/>
</dbReference>
<evidence type="ECO:0000256" key="5">
    <source>
        <dbReference type="ARBA" id="ARBA00022723"/>
    </source>
</evidence>
<dbReference type="GO" id="GO:0030145">
    <property type="term" value="F:manganese ion binding"/>
    <property type="evidence" value="ECO:0007669"/>
    <property type="project" value="UniProtKB-UniRule"/>
</dbReference>
<dbReference type="InterPro" id="IPR014710">
    <property type="entry name" value="RmlC-like_jellyroll"/>
</dbReference>
<dbReference type="Pfam" id="PF00190">
    <property type="entry name" value="Cupin_1"/>
    <property type="match status" value="1"/>
</dbReference>
<evidence type="ECO:0000313" key="12">
    <source>
        <dbReference type="Proteomes" id="UP000245207"/>
    </source>
</evidence>
<dbReference type="SUPFAM" id="SSF51182">
    <property type="entry name" value="RmlC-like cupins"/>
    <property type="match status" value="1"/>
</dbReference>
<evidence type="ECO:0000256" key="3">
    <source>
        <dbReference type="ARBA" id="ARBA00022523"/>
    </source>
</evidence>
<evidence type="ECO:0000259" key="10">
    <source>
        <dbReference type="SMART" id="SM00835"/>
    </source>
</evidence>
<dbReference type="InterPro" id="IPR001929">
    <property type="entry name" value="Germin"/>
</dbReference>
<dbReference type="Proteomes" id="UP000245207">
    <property type="component" value="Unassembled WGS sequence"/>
</dbReference>
<comment type="caution">
    <text evidence="11">The sequence shown here is derived from an EMBL/GenBank/DDBJ whole genome shotgun (WGS) entry which is preliminary data.</text>
</comment>
<dbReference type="SMART" id="SM00835">
    <property type="entry name" value="Cupin_1"/>
    <property type="match status" value="1"/>
</dbReference>
<evidence type="ECO:0000256" key="4">
    <source>
        <dbReference type="ARBA" id="ARBA00022525"/>
    </source>
</evidence>
<feature type="domain" description="Cupin type-1" evidence="10">
    <location>
        <begin position="3"/>
        <end position="124"/>
    </location>
</feature>
<comment type="similarity">
    <text evidence="2 9">Belongs to the germin family.</text>
</comment>
<keyword evidence="4 9" id="KW-0964">Secreted</keyword>
<keyword evidence="5 7" id="KW-0479">Metal-binding</keyword>
<keyword evidence="12" id="KW-1185">Reference proteome</keyword>